<dbReference type="PANTHER" id="PTHR12901">
    <property type="entry name" value="SPERM PROTEIN HOMOLOG"/>
    <property type="match status" value="1"/>
</dbReference>
<dbReference type="InterPro" id="IPR005031">
    <property type="entry name" value="COQ10_START"/>
</dbReference>
<sequence length="145" mass="16566">MAEVNKTVLIEFTPAQMFDLVDRCEDYPAFLPWCGGAEVHVRNDTHTAATLHINYHGIKAQFSTENAKRRPEEMLIRLKEGPFKHLNGHWRFIALGDTACKIEFGLRYEFSSRLLEKALGPVFSHIANTFVDSFVKRAALVYPKV</sequence>
<dbReference type="CDD" id="cd07813">
    <property type="entry name" value="COQ10p_like"/>
    <property type="match status" value="1"/>
</dbReference>
<dbReference type="Gene3D" id="3.30.530.20">
    <property type="match status" value="1"/>
</dbReference>
<dbReference type="PANTHER" id="PTHR12901:SF10">
    <property type="entry name" value="COENZYME Q-BINDING PROTEIN COQ10, MITOCHONDRIAL"/>
    <property type="match status" value="1"/>
</dbReference>
<comment type="caution">
    <text evidence="3">The sequence shown here is derived from an EMBL/GenBank/DDBJ whole genome shotgun (WGS) entry which is preliminary data.</text>
</comment>
<protein>
    <submittedName>
        <fullName evidence="3">Type II toxin-antitoxin system RatA family toxin</fullName>
    </submittedName>
</protein>
<evidence type="ECO:0000256" key="1">
    <source>
        <dbReference type="ARBA" id="ARBA00008918"/>
    </source>
</evidence>
<evidence type="ECO:0000259" key="2">
    <source>
        <dbReference type="Pfam" id="PF03364"/>
    </source>
</evidence>
<dbReference type="RefSeq" id="WP_136347379.1">
    <property type="nucleotide sequence ID" value="NZ_SSOC01000002.1"/>
</dbReference>
<feature type="domain" description="Coenzyme Q-binding protein COQ10 START" evidence="2">
    <location>
        <begin position="10"/>
        <end position="134"/>
    </location>
</feature>
<dbReference type="EMBL" id="SSOC01000002">
    <property type="protein sequence ID" value="THF66438.1"/>
    <property type="molecule type" value="Genomic_DNA"/>
</dbReference>
<gene>
    <name evidence="3" type="ORF">E6C76_06245</name>
</gene>
<dbReference type="AlphaFoldDB" id="A0A4V3WCA7"/>
<dbReference type="GO" id="GO:0048039">
    <property type="term" value="F:ubiquinone binding"/>
    <property type="evidence" value="ECO:0007669"/>
    <property type="project" value="InterPro"/>
</dbReference>
<dbReference type="OrthoDB" id="9804759at2"/>
<organism evidence="3 4">
    <name type="scientific">Pseudothauera nasutitermitis</name>
    <dbReference type="NCBI Taxonomy" id="2565930"/>
    <lineage>
        <taxon>Bacteria</taxon>
        <taxon>Pseudomonadati</taxon>
        <taxon>Pseudomonadota</taxon>
        <taxon>Betaproteobacteria</taxon>
        <taxon>Rhodocyclales</taxon>
        <taxon>Zoogloeaceae</taxon>
        <taxon>Pseudothauera</taxon>
    </lineage>
</organism>
<dbReference type="InterPro" id="IPR044996">
    <property type="entry name" value="COQ10-like"/>
</dbReference>
<accession>A0A4V3WCA7</accession>
<proteinExistence type="inferred from homology"/>
<evidence type="ECO:0000313" key="4">
    <source>
        <dbReference type="Proteomes" id="UP000308430"/>
    </source>
</evidence>
<dbReference type="GO" id="GO:0045333">
    <property type="term" value="P:cellular respiration"/>
    <property type="evidence" value="ECO:0007669"/>
    <property type="project" value="InterPro"/>
</dbReference>
<dbReference type="Pfam" id="PF03364">
    <property type="entry name" value="Polyketide_cyc"/>
    <property type="match status" value="1"/>
</dbReference>
<dbReference type="InterPro" id="IPR023393">
    <property type="entry name" value="START-like_dom_sf"/>
</dbReference>
<comment type="similarity">
    <text evidence="1">Belongs to the ribosome association toxin RatA family.</text>
</comment>
<evidence type="ECO:0000313" key="3">
    <source>
        <dbReference type="EMBL" id="THF66438.1"/>
    </source>
</evidence>
<dbReference type="SUPFAM" id="SSF55961">
    <property type="entry name" value="Bet v1-like"/>
    <property type="match status" value="1"/>
</dbReference>
<name>A0A4V3WCA7_9RHOO</name>
<reference evidence="3 4" key="1">
    <citation type="submission" date="2019-04" db="EMBL/GenBank/DDBJ databases">
        <title>Azoarcus nasutitermitis sp. nov. isolated from termite nest.</title>
        <authorList>
            <person name="Lin S.-Y."/>
            <person name="Hameed A."/>
            <person name="Hsu Y.-H."/>
            <person name="Young C.-C."/>
        </authorList>
    </citation>
    <scope>NUCLEOTIDE SEQUENCE [LARGE SCALE GENOMIC DNA]</scope>
    <source>
        <strain evidence="3 4">CC-YHH838</strain>
    </source>
</reference>
<keyword evidence="4" id="KW-1185">Reference proteome</keyword>
<dbReference type="Proteomes" id="UP000308430">
    <property type="component" value="Unassembled WGS sequence"/>
</dbReference>